<evidence type="ECO:0000256" key="2">
    <source>
        <dbReference type="ARBA" id="ARBA00022692"/>
    </source>
</evidence>
<keyword evidence="2 5" id="KW-0812">Transmembrane</keyword>
<accession>A0A124DY49</accession>
<feature type="domain" description="NfeD-like C-terminal" evidence="7">
    <location>
        <begin position="394"/>
        <end position="448"/>
    </location>
</feature>
<evidence type="ECO:0000313" key="10">
    <source>
        <dbReference type="EMBL" id="GAS83105.1"/>
    </source>
</evidence>
<gene>
    <name evidence="10" type="ORF">PAHA3_3183</name>
</gene>
<dbReference type="Proteomes" id="UP000069697">
    <property type="component" value="Unassembled WGS sequence"/>
</dbReference>
<keyword evidence="3 5" id="KW-1133">Transmembrane helix</keyword>
<dbReference type="GO" id="GO:0008233">
    <property type="term" value="F:peptidase activity"/>
    <property type="evidence" value="ECO:0007669"/>
    <property type="project" value="UniProtKB-KW"/>
</dbReference>
<comment type="caution">
    <text evidence="10">The sequence shown here is derived from an EMBL/GenBank/DDBJ whole genome shotgun (WGS) entry which is preliminary data.</text>
</comment>
<feature type="transmembrane region" description="Helical" evidence="5">
    <location>
        <begin position="271"/>
        <end position="288"/>
    </location>
</feature>
<evidence type="ECO:0000256" key="6">
    <source>
        <dbReference type="SAM" id="SignalP"/>
    </source>
</evidence>
<feature type="transmembrane region" description="Helical" evidence="5">
    <location>
        <begin position="345"/>
        <end position="366"/>
    </location>
</feature>
<feature type="signal peptide" evidence="6">
    <location>
        <begin position="1"/>
        <end position="34"/>
    </location>
</feature>
<evidence type="ECO:0000259" key="9">
    <source>
        <dbReference type="Pfam" id="PF25145"/>
    </source>
</evidence>
<dbReference type="InterPro" id="IPR002810">
    <property type="entry name" value="NfeD-like_C"/>
</dbReference>
<feature type="chain" id="PRO_5007170613" evidence="6">
    <location>
        <begin position="35"/>
        <end position="453"/>
    </location>
</feature>
<proteinExistence type="predicted"/>
<evidence type="ECO:0000256" key="4">
    <source>
        <dbReference type="ARBA" id="ARBA00023136"/>
    </source>
</evidence>
<feature type="domain" description="NfeD integral membrane" evidence="8">
    <location>
        <begin position="250"/>
        <end position="365"/>
    </location>
</feature>
<dbReference type="CDD" id="cd07021">
    <property type="entry name" value="Clp_protease_NfeD_like"/>
    <property type="match status" value="1"/>
</dbReference>
<keyword evidence="10" id="KW-0645">Protease</keyword>
<evidence type="ECO:0000259" key="7">
    <source>
        <dbReference type="Pfam" id="PF01957"/>
    </source>
</evidence>
<dbReference type="Gene3D" id="3.90.226.10">
    <property type="entry name" value="2-enoyl-CoA Hydratase, Chain A, domain 1"/>
    <property type="match status" value="1"/>
</dbReference>
<dbReference type="GO" id="GO:0005886">
    <property type="term" value="C:plasma membrane"/>
    <property type="evidence" value="ECO:0007669"/>
    <property type="project" value="TreeGrafter"/>
</dbReference>
<dbReference type="Pfam" id="PF24961">
    <property type="entry name" value="NfeD_membrane"/>
    <property type="match status" value="1"/>
</dbReference>
<dbReference type="InterPro" id="IPR029045">
    <property type="entry name" value="ClpP/crotonase-like_dom_sf"/>
</dbReference>
<dbReference type="Pfam" id="PF01957">
    <property type="entry name" value="NfeD"/>
    <property type="match status" value="1"/>
</dbReference>
<dbReference type="EMBL" id="BCNV01000001">
    <property type="protein sequence ID" value="GAS83105.1"/>
    <property type="molecule type" value="Genomic_DNA"/>
</dbReference>
<dbReference type="InterPro" id="IPR052165">
    <property type="entry name" value="Membrane_assoc_protease"/>
</dbReference>
<dbReference type="GO" id="GO:0006508">
    <property type="term" value="P:proteolysis"/>
    <property type="evidence" value="ECO:0007669"/>
    <property type="project" value="UniProtKB-KW"/>
</dbReference>
<dbReference type="InterPro" id="IPR056738">
    <property type="entry name" value="NfeD1b_N"/>
</dbReference>
<evidence type="ECO:0000313" key="11">
    <source>
        <dbReference type="Proteomes" id="UP000069697"/>
    </source>
</evidence>
<comment type="subcellular location">
    <subcellularLocation>
        <location evidence="1">Membrane</location>
        <topology evidence="1">Multi-pass membrane protein</topology>
    </subcellularLocation>
</comment>
<feature type="transmembrane region" description="Helical" evidence="5">
    <location>
        <begin position="244"/>
        <end position="264"/>
    </location>
</feature>
<evidence type="ECO:0000256" key="1">
    <source>
        <dbReference type="ARBA" id="ARBA00004141"/>
    </source>
</evidence>
<keyword evidence="6" id="KW-0732">Signal</keyword>
<evidence type="ECO:0000256" key="3">
    <source>
        <dbReference type="ARBA" id="ARBA00022989"/>
    </source>
</evidence>
<dbReference type="Gene3D" id="2.40.50.140">
    <property type="entry name" value="Nucleic acid-binding proteins"/>
    <property type="match status" value="1"/>
</dbReference>
<reference evidence="10 11" key="1">
    <citation type="journal article" date="2016" name="Genome Announc.">
        <title>Draft Genome Sequence of Paenibacillus amylolyticus Heshi-A3, Isolated from Fermented Rice Bran in a Japanese Fermented Seafood Dish.</title>
        <authorList>
            <person name="Akuzawa S."/>
            <person name="Nagaoka J."/>
            <person name="Kanekatsu M."/>
            <person name="Kubota E."/>
            <person name="Ohtake R."/>
            <person name="Suzuki T."/>
            <person name="Kanesaki Y."/>
        </authorList>
    </citation>
    <scope>NUCLEOTIDE SEQUENCE [LARGE SCALE GENOMIC DNA]</scope>
    <source>
        <strain evidence="10 11">Heshi-A3</strain>
    </source>
</reference>
<dbReference type="SUPFAM" id="SSF52096">
    <property type="entry name" value="ClpP/crotonase"/>
    <property type="match status" value="1"/>
</dbReference>
<evidence type="ECO:0000259" key="8">
    <source>
        <dbReference type="Pfam" id="PF24961"/>
    </source>
</evidence>
<evidence type="ECO:0000256" key="5">
    <source>
        <dbReference type="SAM" id="Phobius"/>
    </source>
</evidence>
<keyword evidence="10" id="KW-0378">Hydrolase</keyword>
<dbReference type="AlphaFoldDB" id="A0A124DY49"/>
<dbReference type="InterPro" id="IPR012340">
    <property type="entry name" value="NA-bd_OB-fold"/>
</dbReference>
<dbReference type="InterPro" id="IPR056739">
    <property type="entry name" value="NfeD_membrane"/>
</dbReference>
<keyword evidence="4 5" id="KW-0472">Membrane</keyword>
<protein>
    <submittedName>
        <fullName evidence="10">Membrane-bound serine protease</fullName>
    </submittedName>
</protein>
<organism evidence="10 11">
    <name type="scientific">Paenibacillus amylolyticus</name>
    <dbReference type="NCBI Taxonomy" id="1451"/>
    <lineage>
        <taxon>Bacteria</taxon>
        <taxon>Bacillati</taxon>
        <taxon>Bacillota</taxon>
        <taxon>Bacilli</taxon>
        <taxon>Bacillales</taxon>
        <taxon>Paenibacillaceae</taxon>
        <taxon>Paenibacillus</taxon>
    </lineage>
</organism>
<dbReference type="Pfam" id="PF25145">
    <property type="entry name" value="NfeD1b_N"/>
    <property type="match status" value="1"/>
</dbReference>
<name>A0A124DY49_PAEAM</name>
<sequence>MKGKRRKKLTGPLMLLMLLTLLLPVWIGSPSAHAAEKSGAVYIIPVDKPIEQGLGKFMERGFKEAEKMNAGLIVLDINTPGGRVDTAEALGTLIKDSPIETVAFVRGDAASAGSFLALNADKIVMSPGSMIGAAAMVDSSGKHVDDPKLVAFWKSKMQGAAEISGRDGKIAAGMTDVNMVVEMPEINKTKQKGEIIALSAEEALKVGYADHISNTPEEAATWLGYSQDDVFKVERTTAENISSFLTNPVVMTVLLFLGIAGVIIELIVPGFGVPGIVGIVCFVLYFSGNYIAGFAGAETWVLFTVGLIMMILEMFIPSFGILGILGSIALVAGVVRAAYDTSDAFVSLGIAFGAALVVIAIISIIFKDRGIWNRFILSDSMSADRGYSSATERKELVGLQGISLTPLRPSGTAMFEGERIDVVTDGDFIPIDTPIIVIKAEGTRIVVQQALPV</sequence>
<dbReference type="PANTHER" id="PTHR33507">
    <property type="entry name" value="INNER MEMBRANE PROTEIN YBBJ"/>
    <property type="match status" value="1"/>
</dbReference>
<reference evidence="11" key="2">
    <citation type="submission" date="2016-01" db="EMBL/GenBank/DDBJ databases">
        <title>Draft Genome Sequence of Paenibacillus amylolyticus Heshi-A3 that Was Isolated from Fermented Rice Bran with Aging Salted Mackerel, Which Was Named Heshiko as Traditional Fermented Seafood in Japan.</title>
        <authorList>
            <person name="Akuzawa S."/>
            <person name="Nakagawa J."/>
            <person name="Kanekatsu T."/>
            <person name="Kubota E."/>
            <person name="Ohtake R."/>
            <person name="Suzuki T."/>
            <person name="Kanesaki Y."/>
        </authorList>
    </citation>
    <scope>NUCLEOTIDE SEQUENCE [LARGE SCALE GENOMIC DNA]</scope>
    <source>
        <strain evidence="11">Heshi-A3</strain>
    </source>
</reference>
<dbReference type="PANTHER" id="PTHR33507:SF3">
    <property type="entry name" value="INNER MEMBRANE PROTEIN YBBJ"/>
    <property type="match status" value="1"/>
</dbReference>
<feature type="domain" description="NfeD1b N-terminal" evidence="9">
    <location>
        <begin position="41"/>
        <end position="230"/>
    </location>
</feature>
<feature type="transmembrane region" description="Helical" evidence="5">
    <location>
        <begin position="294"/>
        <end position="312"/>
    </location>
</feature>